<dbReference type="GO" id="GO:0006750">
    <property type="term" value="P:glutathione biosynthetic process"/>
    <property type="evidence" value="ECO:0007669"/>
    <property type="project" value="UniProtKB-KW"/>
</dbReference>
<feature type="signal peptide" evidence="9">
    <location>
        <begin position="1"/>
        <end position="21"/>
    </location>
</feature>
<evidence type="ECO:0000256" key="1">
    <source>
        <dbReference type="ARBA" id="ARBA00001049"/>
    </source>
</evidence>
<keyword evidence="11" id="KW-1185">Reference proteome</keyword>
<dbReference type="GO" id="GO:0006751">
    <property type="term" value="P:glutathione catabolic process"/>
    <property type="evidence" value="ECO:0007669"/>
    <property type="project" value="UniProtKB-UniRule"/>
</dbReference>
<dbReference type="Proteomes" id="UP000324194">
    <property type="component" value="Chromosome 1"/>
</dbReference>
<dbReference type="Gene3D" id="3.60.20.40">
    <property type="match status" value="1"/>
</dbReference>
<dbReference type="InterPro" id="IPR043138">
    <property type="entry name" value="GGT_lsub"/>
</dbReference>
<evidence type="ECO:0000313" key="11">
    <source>
        <dbReference type="Proteomes" id="UP000324194"/>
    </source>
</evidence>
<dbReference type="UniPathway" id="UPA00204"/>
<evidence type="ECO:0000256" key="8">
    <source>
        <dbReference type="RuleBase" id="RU368036"/>
    </source>
</evidence>
<dbReference type="GO" id="GO:0036374">
    <property type="term" value="F:glutathione hydrolase activity"/>
    <property type="evidence" value="ECO:0007669"/>
    <property type="project" value="UniProtKB-UniRule"/>
</dbReference>
<reference evidence="10 11" key="1">
    <citation type="submission" date="2019-08" db="EMBL/GenBank/DDBJ databases">
        <authorList>
            <person name="Guy L."/>
        </authorList>
    </citation>
    <scope>NUCLEOTIDE SEQUENCE [LARGE SCALE GENOMIC DNA]</scope>
    <source>
        <strain evidence="10 11">SGT-108</strain>
    </source>
</reference>
<dbReference type="PANTHER" id="PTHR43199">
    <property type="entry name" value="GLUTATHIONE HYDROLASE"/>
    <property type="match status" value="1"/>
</dbReference>
<evidence type="ECO:0000256" key="2">
    <source>
        <dbReference type="ARBA" id="ARBA00001089"/>
    </source>
</evidence>
<dbReference type="GO" id="GO:0103068">
    <property type="term" value="F:leukotriene C4 gamma-glutamyl transferase activity"/>
    <property type="evidence" value="ECO:0007669"/>
    <property type="project" value="UniProtKB-EC"/>
</dbReference>
<evidence type="ECO:0000256" key="7">
    <source>
        <dbReference type="PIRSR" id="PIRSR600101-2"/>
    </source>
</evidence>
<dbReference type="SUPFAM" id="SSF56235">
    <property type="entry name" value="N-terminal nucleophile aminohydrolases (Ntn hydrolases)"/>
    <property type="match status" value="1"/>
</dbReference>
<evidence type="ECO:0000256" key="3">
    <source>
        <dbReference type="ARBA" id="ARBA00009381"/>
    </source>
</evidence>
<comment type="PTM">
    <text evidence="8">Cleaved by autocatalysis into a large and a small subunit.</text>
</comment>
<comment type="pathway">
    <text evidence="8">Sulfur metabolism; glutathione metabolism.</text>
</comment>
<name>A0A5E4PDD6_9COXI</name>
<feature type="active site" description="Nucleophile" evidence="6">
    <location>
        <position position="371"/>
    </location>
</feature>
<gene>
    <name evidence="10" type="primary">ggt</name>
    <name evidence="10" type="ORF">AQUSIP_02030</name>
</gene>
<keyword evidence="8" id="KW-0865">Zymogen</keyword>
<dbReference type="InterPro" id="IPR000101">
    <property type="entry name" value="GGT_peptidase"/>
</dbReference>
<organism evidence="10 11">
    <name type="scientific">Aquicella siphonis</name>
    <dbReference type="NCBI Taxonomy" id="254247"/>
    <lineage>
        <taxon>Bacteria</taxon>
        <taxon>Pseudomonadati</taxon>
        <taxon>Pseudomonadota</taxon>
        <taxon>Gammaproteobacteria</taxon>
        <taxon>Legionellales</taxon>
        <taxon>Coxiellaceae</taxon>
        <taxon>Aquicella</taxon>
    </lineage>
</organism>
<feature type="binding site" evidence="7">
    <location>
        <begin position="442"/>
        <end position="443"/>
    </location>
    <ligand>
        <name>L-glutamate</name>
        <dbReference type="ChEBI" id="CHEBI:29985"/>
    </ligand>
</feature>
<comment type="similarity">
    <text evidence="3 8">Belongs to the gamma-glutamyltransferase family.</text>
</comment>
<dbReference type="InterPro" id="IPR051792">
    <property type="entry name" value="GGT_bact"/>
</dbReference>
<evidence type="ECO:0000313" key="10">
    <source>
        <dbReference type="EMBL" id="VVC74929.1"/>
    </source>
</evidence>
<keyword evidence="4 8" id="KW-0012">Acyltransferase</keyword>
<dbReference type="EC" id="2.3.2.2" evidence="8"/>
<dbReference type="PRINTS" id="PR01210">
    <property type="entry name" value="GGTRANSPTASE"/>
</dbReference>
<dbReference type="EMBL" id="LR699119">
    <property type="protein sequence ID" value="VVC74929.1"/>
    <property type="molecule type" value="Genomic_DNA"/>
</dbReference>
<dbReference type="AlphaFoldDB" id="A0A5E4PDD6"/>
<protein>
    <recommendedName>
        <fullName evidence="8">Glutathione hydrolase proenzyme</fullName>
        <ecNumber evidence="8">2.3.2.2</ecNumber>
        <ecNumber evidence="8">3.4.19.13</ecNumber>
    </recommendedName>
    <component>
        <recommendedName>
            <fullName evidence="8">Glutathione hydrolase large chain</fullName>
        </recommendedName>
    </component>
    <component>
        <recommendedName>
            <fullName evidence="8">Glutathione hydrolase small chain</fullName>
        </recommendedName>
    </component>
</protein>
<feature type="binding site" evidence="7">
    <location>
        <position position="464"/>
    </location>
    <ligand>
        <name>L-glutamate</name>
        <dbReference type="ChEBI" id="CHEBI:29985"/>
    </ligand>
</feature>
<comment type="catalytic activity">
    <reaction evidence="1 8">
        <text>an S-substituted glutathione + H2O = an S-substituted L-cysteinylglycine + L-glutamate</text>
        <dbReference type="Rhea" id="RHEA:59468"/>
        <dbReference type="ChEBI" id="CHEBI:15377"/>
        <dbReference type="ChEBI" id="CHEBI:29985"/>
        <dbReference type="ChEBI" id="CHEBI:90779"/>
        <dbReference type="ChEBI" id="CHEBI:143103"/>
        <dbReference type="EC" id="3.4.19.13"/>
    </reaction>
</comment>
<dbReference type="KEGG" id="asip:AQUSIP_02030"/>
<evidence type="ECO:0000256" key="6">
    <source>
        <dbReference type="PIRSR" id="PIRSR600101-1"/>
    </source>
</evidence>
<dbReference type="InterPro" id="IPR043137">
    <property type="entry name" value="GGT_ssub_C"/>
</dbReference>
<feature type="chain" id="PRO_5022683635" description="Glutathione hydrolase proenzyme" evidence="9">
    <location>
        <begin position="22"/>
        <end position="562"/>
    </location>
</feature>
<feature type="binding site" evidence="7">
    <location>
        <position position="98"/>
    </location>
    <ligand>
        <name>L-glutamate</name>
        <dbReference type="ChEBI" id="CHEBI:29985"/>
    </ligand>
</feature>
<dbReference type="InterPro" id="IPR055262">
    <property type="entry name" value="GGT_CS"/>
</dbReference>
<feature type="binding site" evidence="7">
    <location>
        <begin position="389"/>
        <end position="391"/>
    </location>
    <ligand>
        <name>L-glutamate</name>
        <dbReference type="ChEBI" id="CHEBI:29985"/>
    </ligand>
</feature>
<dbReference type="NCBIfam" id="TIGR00066">
    <property type="entry name" value="g_glut_trans"/>
    <property type="match status" value="1"/>
</dbReference>
<accession>A0A5E4PDD6</accession>
<dbReference type="Gene3D" id="1.10.246.130">
    <property type="match status" value="1"/>
</dbReference>
<keyword evidence="8" id="KW-0378">Hydrolase</keyword>
<evidence type="ECO:0000256" key="4">
    <source>
        <dbReference type="ARBA" id="ARBA00023315"/>
    </source>
</evidence>
<sequence>MLGIRKIPPLLLLSFPLLCMAGDVHQPVSASQGMVVSEQKIASQAGVTILRAGGNAIDAAVAVGYALAVVNPCCGNIGGGGFMVIRLADGRNTVINFREKAPLRATQNMFLDKFGNVVPGSTTNGYLAVAVPGTVAGLELALTRYGTMTRRQVMEPAILLAENGYRVTAFDARWFQAYASTFRTQPNVAAIFLKQGKPYQTGDLLIQQDLAQTLKLIAENGAHEFYKGSIARHIVESSNRHGGILTLEDFSTYQAEELSPLTCRYRGYDVLSVPPPSSGGVTLCEMLGILQHFSLSNEGFRSAQSMQNIIEAMRYGFNDRNTFLGDPDFVKNPLEQMLSRARMESLADKIKATRLIQPENIMIDFHENTDTTHYSIVDRFGNAVAVTYTLNGFFGAKVIADHTGFFLNDEMDDFTVKPGFANKFELVQSSANAISPGKRPLSSMTPVIVMKNGRVFLVLGSPGGPRIITAVLLTLINVIDYGMNIRAAVDAPRFHYQGTPDIVDIEPLTLSFLTSKALEYRGYHITTQSPWAAVEAVLIDKANGMRYGANDDRRPDGAALGY</sequence>
<keyword evidence="9" id="KW-0732">Signal</keyword>
<feature type="binding site" evidence="7">
    <location>
        <position position="413"/>
    </location>
    <ligand>
        <name>L-glutamate</name>
        <dbReference type="ChEBI" id="CHEBI:29985"/>
    </ligand>
</feature>
<comment type="subunit">
    <text evidence="8">This enzyme consists of two polypeptide chains, which are synthesized in precursor form from a single polypeptide.</text>
</comment>
<keyword evidence="8" id="KW-0317">Glutathione biosynthesis</keyword>
<comment type="catalytic activity">
    <reaction evidence="2 8">
        <text>glutathione + H2O = L-cysteinylglycine + L-glutamate</text>
        <dbReference type="Rhea" id="RHEA:28807"/>
        <dbReference type="ChEBI" id="CHEBI:15377"/>
        <dbReference type="ChEBI" id="CHEBI:29985"/>
        <dbReference type="ChEBI" id="CHEBI:57925"/>
        <dbReference type="ChEBI" id="CHEBI:61694"/>
        <dbReference type="EC" id="3.4.19.13"/>
    </reaction>
</comment>
<dbReference type="EC" id="3.4.19.13" evidence="8"/>
<dbReference type="InterPro" id="IPR029055">
    <property type="entry name" value="Ntn_hydrolases_N"/>
</dbReference>
<proteinExistence type="inferred from homology"/>
<dbReference type="OrthoDB" id="5297205at2"/>
<dbReference type="RefSeq" id="WP_148337776.1">
    <property type="nucleotide sequence ID" value="NZ_LR699119.1"/>
</dbReference>
<keyword evidence="8" id="KW-0808">Transferase</keyword>
<evidence type="ECO:0000256" key="9">
    <source>
        <dbReference type="SAM" id="SignalP"/>
    </source>
</evidence>
<dbReference type="PANTHER" id="PTHR43199:SF6">
    <property type="entry name" value="GLUTATHIONE HYDROLASE PROENZYME"/>
    <property type="match status" value="1"/>
</dbReference>
<evidence type="ECO:0000256" key="5">
    <source>
        <dbReference type="ARBA" id="ARBA00047417"/>
    </source>
</evidence>
<comment type="catalytic activity">
    <reaction evidence="5 8">
        <text>an N-terminal (5-L-glutamyl)-[peptide] + an alpha-amino acid = 5-L-glutamyl amino acid + an N-terminal L-alpha-aminoacyl-[peptide]</text>
        <dbReference type="Rhea" id="RHEA:23904"/>
        <dbReference type="Rhea" id="RHEA-COMP:9780"/>
        <dbReference type="Rhea" id="RHEA-COMP:9795"/>
        <dbReference type="ChEBI" id="CHEBI:77644"/>
        <dbReference type="ChEBI" id="CHEBI:78597"/>
        <dbReference type="ChEBI" id="CHEBI:78599"/>
        <dbReference type="ChEBI" id="CHEBI:78608"/>
        <dbReference type="EC" id="2.3.2.2"/>
    </reaction>
</comment>
<dbReference type="PROSITE" id="PS00462">
    <property type="entry name" value="G_GLU_TRANSPEPTIDASE"/>
    <property type="match status" value="1"/>
</dbReference>
<dbReference type="Pfam" id="PF01019">
    <property type="entry name" value="G_glu_transpept"/>
    <property type="match status" value="1"/>
</dbReference>